<comment type="cofactor">
    <cofactor evidence="1">
        <name>FAD</name>
        <dbReference type="ChEBI" id="CHEBI:57692"/>
    </cofactor>
</comment>
<dbReference type="GO" id="GO:0004497">
    <property type="term" value="F:monooxygenase activity"/>
    <property type="evidence" value="ECO:0007669"/>
    <property type="project" value="UniProtKB-KW"/>
</dbReference>
<evidence type="ECO:0000256" key="3">
    <source>
        <dbReference type="ARBA" id="ARBA00022827"/>
    </source>
</evidence>
<dbReference type="Pfam" id="PF21274">
    <property type="entry name" value="Rng_hyd_C"/>
    <property type="match status" value="1"/>
</dbReference>
<comment type="caution">
    <text evidence="5">The sequence shown here is derived from an EMBL/GenBank/DDBJ whole genome shotgun (WGS) entry which is preliminary data.</text>
</comment>
<keyword evidence="5" id="KW-0503">Monooxygenase</keyword>
<evidence type="ECO:0000256" key="2">
    <source>
        <dbReference type="ARBA" id="ARBA00022630"/>
    </source>
</evidence>
<dbReference type="InterPro" id="IPR036188">
    <property type="entry name" value="FAD/NAD-bd_sf"/>
</dbReference>
<dbReference type="SUPFAM" id="SSF51905">
    <property type="entry name" value="FAD/NAD(P)-binding domain"/>
    <property type="match status" value="1"/>
</dbReference>
<dbReference type="InterPro" id="IPR002938">
    <property type="entry name" value="FAD-bd"/>
</dbReference>
<protein>
    <submittedName>
        <fullName evidence="5">FAD-dependent monooxygenase</fullName>
    </submittedName>
</protein>
<reference evidence="5 6" key="1">
    <citation type="submission" date="2024-08" db="EMBL/GenBank/DDBJ databases">
        <title>Genome mining of Saccharopolyspora cebuensis PGLac3 from Nigerian medicinal plant.</title>
        <authorList>
            <person name="Ezeobiora C.E."/>
            <person name="Igbokwe N.H."/>
            <person name="Amin D.H."/>
            <person name="Mendie U.E."/>
        </authorList>
    </citation>
    <scope>NUCLEOTIDE SEQUENCE [LARGE SCALE GENOMIC DNA]</scope>
    <source>
        <strain evidence="5 6">PGLac3</strain>
    </source>
</reference>
<dbReference type="PRINTS" id="PR00420">
    <property type="entry name" value="RNGMNOXGNASE"/>
</dbReference>
<evidence type="ECO:0000259" key="4">
    <source>
        <dbReference type="Pfam" id="PF01494"/>
    </source>
</evidence>
<sequence length="508" mass="54366">MDVDVVIVGAGPNGLLLAGELSLLGLRPVVLERLRERTGEPRANGVIGRVVQALDLRGLHDRLSGGEPLGEPGRYFQFGGLALDLGALADNPLHGLRIPQPRLEALLEEWAVERGARLRRGHEFAGFAQDDDGVRVDVRGPDGAAYAVTAAYLVGCDGASSSVRKLAGIGFPGTTDEHFVSRSGDVVLPGSAFADELGSIDAPGQRMFPFAFNRTERGAFVYAPFQPGVHRVAVHEWRQPPADPDAPLTPAELRAAVTRVTGVDLPMTRPDSDAPLAWRRRVGMHSRQAERYRDGRVLLAGDAAHVHSSVGAPGLNLGMQDVFNLGWKLAATVLGRAPRDLLDTYERERHPAGARVLMQTRAQTALLAPGAEVTALRELFGELLDEPAVLRRLAELLAGADLRYEMPGGGDHPLVGGWMPELHLGTPAARSRLAAAQHRARPVLLDFAGGVALAGWQDRVDLVRADAEDPPADAILVRPDGYVAWAGSDTGELTRALRTWFGEPADAG</sequence>
<accession>A0ABV4CNL3</accession>
<gene>
    <name evidence="5" type="ORF">AB8O55_21915</name>
</gene>
<evidence type="ECO:0000313" key="6">
    <source>
        <dbReference type="Proteomes" id="UP001564626"/>
    </source>
</evidence>
<keyword evidence="2" id="KW-0285">Flavoprotein</keyword>
<keyword evidence="3" id="KW-0274">FAD</keyword>
<proteinExistence type="predicted"/>
<dbReference type="PANTHER" id="PTHR43004:SF19">
    <property type="entry name" value="BINDING MONOOXYGENASE, PUTATIVE (JCVI)-RELATED"/>
    <property type="match status" value="1"/>
</dbReference>
<dbReference type="PANTHER" id="PTHR43004">
    <property type="entry name" value="TRK SYSTEM POTASSIUM UPTAKE PROTEIN"/>
    <property type="match status" value="1"/>
</dbReference>
<dbReference type="RefSeq" id="WP_345362962.1">
    <property type="nucleotide sequence ID" value="NZ_BAABII010000007.1"/>
</dbReference>
<evidence type="ECO:0000256" key="1">
    <source>
        <dbReference type="ARBA" id="ARBA00001974"/>
    </source>
</evidence>
<dbReference type="InterPro" id="IPR050641">
    <property type="entry name" value="RIFMO-like"/>
</dbReference>
<organism evidence="5 6">
    <name type="scientific">Saccharopolyspora cebuensis</name>
    <dbReference type="NCBI Taxonomy" id="418759"/>
    <lineage>
        <taxon>Bacteria</taxon>
        <taxon>Bacillati</taxon>
        <taxon>Actinomycetota</taxon>
        <taxon>Actinomycetes</taxon>
        <taxon>Pseudonocardiales</taxon>
        <taxon>Pseudonocardiaceae</taxon>
        <taxon>Saccharopolyspora</taxon>
    </lineage>
</organism>
<dbReference type="EMBL" id="JBGEHV010000048">
    <property type="protein sequence ID" value="MEY8042078.1"/>
    <property type="molecule type" value="Genomic_DNA"/>
</dbReference>
<keyword evidence="5" id="KW-0560">Oxidoreductase</keyword>
<dbReference type="Gene3D" id="3.50.50.60">
    <property type="entry name" value="FAD/NAD(P)-binding domain"/>
    <property type="match status" value="2"/>
</dbReference>
<dbReference type="Proteomes" id="UP001564626">
    <property type="component" value="Unassembled WGS sequence"/>
</dbReference>
<dbReference type="Gene3D" id="3.30.70.2450">
    <property type="match status" value="1"/>
</dbReference>
<keyword evidence="6" id="KW-1185">Reference proteome</keyword>
<feature type="domain" description="FAD-binding" evidence="4">
    <location>
        <begin position="2"/>
        <end position="359"/>
    </location>
</feature>
<evidence type="ECO:0000313" key="5">
    <source>
        <dbReference type="EMBL" id="MEY8042078.1"/>
    </source>
</evidence>
<name>A0ABV4CNL3_9PSEU</name>
<dbReference type="Gene3D" id="3.40.30.120">
    <property type="match status" value="1"/>
</dbReference>
<dbReference type="Pfam" id="PF01494">
    <property type="entry name" value="FAD_binding_3"/>
    <property type="match status" value="1"/>
</dbReference>